<comment type="caution">
    <text evidence="2">The sequence shown here is derived from an EMBL/GenBank/DDBJ whole genome shotgun (WGS) entry which is preliminary data.</text>
</comment>
<dbReference type="AlphaFoldDB" id="A0A975W766"/>
<evidence type="ECO:0000256" key="1">
    <source>
        <dbReference type="SAM" id="SignalP"/>
    </source>
</evidence>
<protein>
    <submittedName>
        <fullName evidence="2">Uncharacterized protein</fullName>
    </submittedName>
</protein>
<reference evidence="2 3" key="1">
    <citation type="submission" date="2016-10" db="EMBL/GenBank/DDBJ databases">
        <authorList>
            <person name="Varghese N."/>
            <person name="Submissions S."/>
        </authorList>
    </citation>
    <scope>NUCLEOTIDE SEQUENCE [LARGE SCALE GENOMIC DNA]</scope>
    <source>
        <strain evidence="2 3">FF3</strain>
    </source>
</reference>
<dbReference type="GeneID" id="80816921"/>
<feature type="signal peptide" evidence="1">
    <location>
        <begin position="1"/>
        <end position="20"/>
    </location>
</feature>
<dbReference type="Proteomes" id="UP000182932">
    <property type="component" value="Unassembled WGS sequence"/>
</dbReference>
<evidence type="ECO:0000313" key="2">
    <source>
        <dbReference type="EMBL" id="SEI78885.1"/>
    </source>
</evidence>
<keyword evidence="1" id="KW-0732">Signal</keyword>
<sequence length="184" mass="19363">MRIFPGLLTAACLVATPLAADEITDTLNSALAAYEAGDIQYALDEIDIARQQLLGRKTGALSAFLPPAPEGWTREIDEEAAPGLAMIGGGVGAEASYAGEGKRFAIKLMADNPMVASLAGVINNAAMMGLTVERVNRQKFAIQDGEIMGLVANRILVQVSGADTETMLATLEKMDFKAMQGFGQ</sequence>
<accession>A0A975W766</accession>
<organism evidence="2 3">
    <name type="scientific">Marinovum algicola</name>
    <dbReference type="NCBI Taxonomy" id="42444"/>
    <lineage>
        <taxon>Bacteria</taxon>
        <taxon>Pseudomonadati</taxon>
        <taxon>Pseudomonadota</taxon>
        <taxon>Alphaproteobacteria</taxon>
        <taxon>Rhodobacterales</taxon>
        <taxon>Roseobacteraceae</taxon>
        <taxon>Marinovum</taxon>
    </lineage>
</organism>
<keyword evidence="3" id="KW-1185">Reference proteome</keyword>
<feature type="chain" id="PRO_5037110363" evidence="1">
    <location>
        <begin position="21"/>
        <end position="184"/>
    </location>
</feature>
<evidence type="ECO:0000313" key="3">
    <source>
        <dbReference type="Proteomes" id="UP000182932"/>
    </source>
</evidence>
<gene>
    <name evidence="2" type="ORF">SAMN04487940_10250</name>
</gene>
<name>A0A975W766_9RHOB</name>
<proteinExistence type="predicted"/>
<dbReference type="EMBL" id="FNYY01000002">
    <property type="protein sequence ID" value="SEI78885.1"/>
    <property type="molecule type" value="Genomic_DNA"/>
</dbReference>
<dbReference type="RefSeq" id="WP_074834940.1">
    <property type="nucleotide sequence ID" value="NZ_CATLQZ010000025.1"/>
</dbReference>